<dbReference type="EMBL" id="PFCK01000081">
    <property type="protein sequence ID" value="PIR71405.1"/>
    <property type="molecule type" value="Genomic_DNA"/>
</dbReference>
<name>A0A2H0TKR7_9BACT</name>
<dbReference type="Proteomes" id="UP000228909">
    <property type="component" value="Unassembled WGS sequence"/>
</dbReference>
<accession>A0A2H0TKR7</accession>
<evidence type="ECO:0000313" key="1">
    <source>
        <dbReference type="EMBL" id="PIR71405.1"/>
    </source>
</evidence>
<dbReference type="SUPFAM" id="SSF88723">
    <property type="entry name" value="PIN domain-like"/>
    <property type="match status" value="1"/>
</dbReference>
<dbReference type="InterPro" id="IPR029060">
    <property type="entry name" value="PIN-like_dom_sf"/>
</dbReference>
<sequence length="136" mass="15569">MKVFLDANIFFAGARSPRGGSGFILELAKKKKLEIVTVNHALLEAEQNILKKLGLPYLNRHYQNVLEIKPKIQSIKFVTLGEIAKFKKVIPKKDIPILLGAILSKSQFLVTLDRKHFLGNEKLKRIKLPFKILNHW</sequence>
<proteinExistence type="predicted"/>
<evidence type="ECO:0008006" key="3">
    <source>
        <dbReference type="Google" id="ProtNLM"/>
    </source>
</evidence>
<dbReference type="AlphaFoldDB" id="A0A2H0TKR7"/>
<reference evidence="2" key="1">
    <citation type="submission" date="2017-09" db="EMBL/GenBank/DDBJ databases">
        <title>Depth-based differentiation of microbial function through sediment-hosted aquifers and enrichment of novel symbionts in the deep terrestrial subsurface.</title>
        <authorList>
            <person name="Probst A.J."/>
            <person name="Ladd B."/>
            <person name="Jarett J.K."/>
            <person name="Geller-Mcgrath D.E."/>
            <person name="Sieber C.M.K."/>
            <person name="Emerson J.B."/>
            <person name="Anantharaman K."/>
            <person name="Thomas B.C."/>
            <person name="Malmstrom R."/>
            <person name="Stieglmeier M."/>
            <person name="Klingl A."/>
            <person name="Woyke T."/>
            <person name="Ryan C.M."/>
            <person name="Banfield J.F."/>
        </authorList>
    </citation>
    <scope>NUCLEOTIDE SEQUENCE [LARGE SCALE GENOMIC DNA]</scope>
</reference>
<protein>
    <recommendedName>
        <fullName evidence="3">PIN domain-containing protein</fullName>
    </recommendedName>
</protein>
<evidence type="ECO:0000313" key="2">
    <source>
        <dbReference type="Proteomes" id="UP000228909"/>
    </source>
</evidence>
<organism evidence="1 2">
    <name type="scientific">Candidatus Nealsonbacteria bacterium CG10_big_fil_rev_8_21_14_0_10_37_25</name>
    <dbReference type="NCBI Taxonomy" id="1974711"/>
    <lineage>
        <taxon>Bacteria</taxon>
        <taxon>Candidatus Nealsoniibacteriota</taxon>
    </lineage>
</organism>
<comment type="caution">
    <text evidence="1">The sequence shown here is derived from an EMBL/GenBank/DDBJ whole genome shotgun (WGS) entry which is preliminary data.</text>
</comment>
<gene>
    <name evidence="1" type="ORF">COU43_02870</name>
</gene>